<dbReference type="Gene3D" id="1.20.140.40">
    <property type="entry name" value="Invertase/pectin methylesterase inhibitor family protein"/>
    <property type="match status" value="1"/>
</dbReference>
<evidence type="ECO:0000256" key="8">
    <source>
        <dbReference type="ARBA" id="ARBA00022801"/>
    </source>
</evidence>
<evidence type="ECO:0000256" key="6">
    <source>
        <dbReference type="ARBA" id="ARBA00022512"/>
    </source>
</evidence>
<feature type="region of interest" description="Disordered" evidence="16">
    <location>
        <begin position="983"/>
        <end position="1018"/>
    </location>
</feature>
<evidence type="ECO:0000256" key="9">
    <source>
        <dbReference type="ARBA" id="ARBA00023085"/>
    </source>
</evidence>
<keyword evidence="17" id="KW-0732">Signal</keyword>
<keyword evidence="8" id="KW-0378">Hydrolase</keyword>
<keyword evidence="6" id="KW-0134">Cell wall</keyword>
<dbReference type="NCBIfam" id="TIGR01614">
    <property type="entry name" value="PME_inhib"/>
    <property type="match status" value="1"/>
</dbReference>
<comment type="pathway">
    <text evidence="2">Glycan metabolism; pectin degradation; 2-dehydro-3-deoxy-D-gluconate from pectin: step 1/5.</text>
</comment>
<comment type="subcellular location">
    <subcellularLocation>
        <location evidence="1">Secreted</location>
        <location evidence="1">Cell wall</location>
    </subcellularLocation>
</comment>
<evidence type="ECO:0000256" key="15">
    <source>
        <dbReference type="PROSITE-ProRule" id="PRU10040"/>
    </source>
</evidence>
<dbReference type="PROSITE" id="PS00503">
    <property type="entry name" value="PECTINESTERASE_2"/>
    <property type="match status" value="1"/>
</dbReference>
<feature type="compositionally biased region" description="Basic residues" evidence="16">
    <location>
        <begin position="989"/>
        <end position="1002"/>
    </location>
</feature>
<dbReference type="GO" id="GO:0042545">
    <property type="term" value="P:cell wall modification"/>
    <property type="evidence" value="ECO:0007669"/>
    <property type="project" value="InterPro"/>
</dbReference>
<accession>A0AAE1X7D4</accession>
<dbReference type="GO" id="GO:0004857">
    <property type="term" value="F:enzyme inhibitor activity"/>
    <property type="evidence" value="ECO:0007669"/>
    <property type="project" value="InterPro"/>
</dbReference>
<dbReference type="InterPro" id="IPR012334">
    <property type="entry name" value="Pectin_lyas_fold"/>
</dbReference>
<evidence type="ECO:0000256" key="12">
    <source>
        <dbReference type="ARBA" id="ARBA00023316"/>
    </source>
</evidence>
<dbReference type="SUPFAM" id="SSF101148">
    <property type="entry name" value="Plant invertase/pectin methylesterase inhibitor"/>
    <property type="match status" value="1"/>
</dbReference>
<evidence type="ECO:0000256" key="5">
    <source>
        <dbReference type="ARBA" id="ARBA00013229"/>
    </source>
</evidence>
<comment type="similarity">
    <text evidence="3">In the N-terminal section; belongs to the PMEI family.</text>
</comment>
<dbReference type="SMART" id="SM00856">
    <property type="entry name" value="PMEI"/>
    <property type="match status" value="1"/>
</dbReference>
<dbReference type="AlphaFoldDB" id="A0AAE1X7D4"/>
<evidence type="ECO:0000256" key="2">
    <source>
        <dbReference type="ARBA" id="ARBA00005184"/>
    </source>
</evidence>
<evidence type="ECO:0000256" key="4">
    <source>
        <dbReference type="ARBA" id="ARBA00007786"/>
    </source>
</evidence>
<keyword evidence="20" id="KW-1185">Reference proteome</keyword>
<reference evidence="19" key="2">
    <citation type="journal article" date="2024" name="Plant">
        <title>Genomic evolution and insights into agronomic trait innovations of Sesamum species.</title>
        <authorList>
            <person name="Miao H."/>
            <person name="Wang L."/>
            <person name="Qu L."/>
            <person name="Liu H."/>
            <person name="Sun Y."/>
            <person name="Le M."/>
            <person name="Wang Q."/>
            <person name="Wei S."/>
            <person name="Zheng Y."/>
            <person name="Lin W."/>
            <person name="Duan Y."/>
            <person name="Cao H."/>
            <person name="Xiong S."/>
            <person name="Wang X."/>
            <person name="Wei L."/>
            <person name="Li C."/>
            <person name="Ma Q."/>
            <person name="Ju M."/>
            <person name="Zhao R."/>
            <person name="Li G."/>
            <person name="Mu C."/>
            <person name="Tian Q."/>
            <person name="Mei H."/>
            <person name="Zhang T."/>
            <person name="Gao T."/>
            <person name="Zhang H."/>
        </authorList>
    </citation>
    <scope>NUCLEOTIDE SEQUENCE</scope>
    <source>
        <strain evidence="19">K16</strain>
    </source>
</reference>
<evidence type="ECO:0000313" key="19">
    <source>
        <dbReference type="EMBL" id="KAK4406702.1"/>
    </source>
</evidence>
<keyword evidence="10" id="KW-1015">Disulfide bond</keyword>
<evidence type="ECO:0000256" key="11">
    <source>
        <dbReference type="ARBA" id="ARBA00023180"/>
    </source>
</evidence>
<dbReference type="GO" id="GO:0030599">
    <property type="term" value="F:pectinesterase activity"/>
    <property type="evidence" value="ECO:0007669"/>
    <property type="project" value="UniProtKB-EC"/>
</dbReference>
<feature type="signal peptide" evidence="17">
    <location>
        <begin position="1"/>
        <end position="24"/>
    </location>
</feature>
<evidence type="ECO:0000256" key="10">
    <source>
        <dbReference type="ARBA" id="ARBA00023157"/>
    </source>
</evidence>
<dbReference type="InterPro" id="IPR033131">
    <property type="entry name" value="Pectinesterase_Asp_AS"/>
</dbReference>
<evidence type="ECO:0000256" key="17">
    <source>
        <dbReference type="SAM" id="SignalP"/>
    </source>
</evidence>
<dbReference type="InterPro" id="IPR000070">
    <property type="entry name" value="Pectinesterase_cat"/>
</dbReference>
<evidence type="ECO:0000256" key="13">
    <source>
        <dbReference type="ARBA" id="ARBA00047928"/>
    </source>
</evidence>
<keyword evidence="7" id="KW-0964">Secreted</keyword>
<comment type="caution">
    <text evidence="19">The sequence shown here is derived from an EMBL/GenBank/DDBJ whole genome shotgun (WGS) entry which is preliminary data.</text>
</comment>
<dbReference type="EC" id="3.1.1.11" evidence="5"/>
<evidence type="ECO:0000256" key="16">
    <source>
        <dbReference type="SAM" id="MobiDB-lite"/>
    </source>
</evidence>
<keyword evidence="11" id="KW-0325">Glycoprotein</keyword>
<organism evidence="19 20">
    <name type="scientific">Sesamum angolense</name>
    <dbReference type="NCBI Taxonomy" id="2727404"/>
    <lineage>
        <taxon>Eukaryota</taxon>
        <taxon>Viridiplantae</taxon>
        <taxon>Streptophyta</taxon>
        <taxon>Embryophyta</taxon>
        <taxon>Tracheophyta</taxon>
        <taxon>Spermatophyta</taxon>
        <taxon>Magnoliopsida</taxon>
        <taxon>eudicotyledons</taxon>
        <taxon>Gunneridae</taxon>
        <taxon>Pentapetalae</taxon>
        <taxon>asterids</taxon>
        <taxon>lamiids</taxon>
        <taxon>Lamiales</taxon>
        <taxon>Pedaliaceae</taxon>
        <taxon>Sesamum</taxon>
    </lineage>
</organism>
<evidence type="ECO:0000256" key="14">
    <source>
        <dbReference type="ARBA" id="ARBA00057335"/>
    </source>
</evidence>
<comment type="catalytic activity">
    <reaction evidence="13">
        <text>[(1-&gt;4)-alpha-D-galacturonosyl methyl ester](n) + n H2O = [(1-&gt;4)-alpha-D-galacturonosyl](n) + n methanol + n H(+)</text>
        <dbReference type="Rhea" id="RHEA:22380"/>
        <dbReference type="Rhea" id="RHEA-COMP:14570"/>
        <dbReference type="Rhea" id="RHEA-COMP:14573"/>
        <dbReference type="ChEBI" id="CHEBI:15377"/>
        <dbReference type="ChEBI" id="CHEBI:15378"/>
        <dbReference type="ChEBI" id="CHEBI:17790"/>
        <dbReference type="ChEBI" id="CHEBI:140522"/>
        <dbReference type="ChEBI" id="CHEBI:140523"/>
        <dbReference type="EC" id="3.1.1.11"/>
    </reaction>
</comment>
<evidence type="ECO:0000256" key="1">
    <source>
        <dbReference type="ARBA" id="ARBA00004191"/>
    </source>
</evidence>
<reference evidence="19" key="1">
    <citation type="submission" date="2020-06" db="EMBL/GenBank/DDBJ databases">
        <authorList>
            <person name="Li T."/>
            <person name="Hu X."/>
            <person name="Zhang T."/>
            <person name="Song X."/>
            <person name="Zhang H."/>
            <person name="Dai N."/>
            <person name="Sheng W."/>
            <person name="Hou X."/>
            <person name="Wei L."/>
        </authorList>
    </citation>
    <scope>NUCLEOTIDE SEQUENCE</scope>
    <source>
        <strain evidence="19">K16</strain>
        <tissue evidence="19">Leaf</tissue>
    </source>
</reference>
<feature type="chain" id="PRO_5041929418" description="pectinesterase" evidence="17">
    <location>
        <begin position="25"/>
        <end position="1115"/>
    </location>
</feature>
<protein>
    <recommendedName>
        <fullName evidence="5">pectinesterase</fullName>
        <ecNumber evidence="5">3.1.1.11</ecNumber>
    </recommendedName>
</protein>
<feature type="region of interest" description="Disordered" evidence="16">
    <location>
        <begin position="566"/>
        <end position="676"/>
    </location>
</feature>
<dbReference type="InterPro" id="IPR035513">
    <property type="entry name" value="Invertase/methylesterase_inhib"/>
</dbReference>
<dbReference type="Gene3D" id="2.160.20.10">
    <property type="entry name" value="Single-stranded right-handed beta-helix, Pectin lyase-like"/>
    <property type="match status" value="1"/>
</dbReference>
<dbReference type="InterPro" id="IPR006501">
    <property type="entry name" value="Pectinesterase_inhib_dom"/>
</dbReference>
<feature type="compositionally biased region" description="Low complexity" evidence="16">
    <location>
        <begin position="587"/>
        <end position="651"/>
    </location>
</feature>
<feature type="compositionally biased region" description="Low complexity" evidence="16">
    <location>
        <begin position="661"/>
        <end position="676"/>
    </location>
</feature>
<evidence type="ECO:0000256" key="3">
    <source>
        <dbReference type="ARBA" id="ARBA00006027"/>
    </source>
</evidence>
<dbReference type="SUPFAM" id="SSF51126">
    <property type="entry name" value="Pectin lyase-like"/>
    <property type="match status" value="1"/>
</dbReference>
<evidence type="ECO:0000259" key="18">
    <source>
        <dbReference type="SMART" id="SM00856"/>
    </source>
</evidence>
<keyword evidence="9" id="KW-0063">Aspartyl esterase</keyword>
<dbReference type="FunFam" id="1.20.140.40:FF:000001">
    <property type="entry name" value="Pectinesterase"/>
    <property type="match status" value="1"/>
</dbReference>
<dbReference type="PANTHER" id="PTHR31707">
    <property type="entry name" value="PECTINESTERASE"/>
    <property type="match status" value="1"/>
</dbReference>
<evidence type="ECO:0000313" key="20">
    <source>
        <dbReference type="Proteomes" id="UP001289374"/>
    </source>
</evidence>
<dbReference type="Pfam" id="PF04043">
    <property type="entry name" value="PMEI"/>
    <property type="match status" value="1"/>
</dbReference>
<dbReference type="FunFam" id="2.160.20.10:FF:000001">
    <property type="entry name" value="Pectinesterase"/>
    <property type="match status" value="1"/>
</dbReference>
<dbReference type="Proteomes" id="UP001289374">
    <property type="component" value="Unassembled WGS sequence"/>
</dbReference>
<keyword evidence="12" id="KW-0961">Cell wall biogenesis/degradation</keyword>
<comment type="similarity">
    <text evidence="4">In the C-terminal section; belongs to the pectinesterase family.</text>
</comment>
<feature type="active site" evidence="15">
    <location>
        <position position="400"/>
    </location>
</feature>
<proteinExistence type="inferred from homology"/>
<evidence type="ECO:0000256" key="7">
    <source>
        <dbReference type="ARBA" id="ARBA00022525"/>
    </source>
</evidence>
<gene>
    <name evidence="19" type="ORF">Sango_0676700</name>
</gene>
<dbReference type="InterPro" id="IPR011050">
    <property type="entry name" value="Pectin_lyase_fold/virulence"/>
</dbReference>
<name>A0AAE1X7D4_9LAMI</name>
<comment type="function">
    <text evidence="14">Acts in the modification of cell walls via demethylesterification of cell wall pectin.</text>
</comment>
<sequence>MDEGRKKITIVAVCSLLLVAMVVALIAVGLQDEDKDVQDVSSSKKAITSLCETTDYQEACVESLNASGTNSTNPKDLIDAIFQSTINYIKEASKNSTILLELQTDPRAKAALENCQELADRAVHDLERSFQSFNSFDITNMDDLLLELKIWLSGAITHQETCLDGFEGVPGEAGEKMKVSLKKAMQMTSNALAMMAELSTYIKSLGIESSTSRRLLSENEAVVGHDDELPNWMDLNKRRLLSASPQHIRPNLVVAKDGSGKFRSINEALKHIPKKREEIFVLYIKEGVYEERVQVNSSLTHLLFIGDGPTKTRITGKLNFIDGTNTYRTATVAVQGDNFVAVNIGFENSAGPQKHQAVALRVSADKAIFYNCHMDGYQDTLYTHTYRQFYRDCVISGTIDFIFGDSAAVFQGCTLLVRKPLDNQQCIVTAQGRKDVRQPTGLVLQNCSIKADEAYYPLRKQIKSYLGRPWKQYSRTIIMESFLDDLIQPQGWLPWNETFALKTLFYTEFNNRGPAAPKSERVKWAGIRELPSTRIRRFTLEEFLDGHRWIPQTKVPHASGFIFDVPKEDPNVKYSPVVPEENKDLGSSSTNSTAPSPSNQTSSETTSSTSSNSTSPSAPQSDSGRSGSAAPSDSPASSTQSNTQESNTATSPQTSNSYSTANPPISASGSSASTPQSYQTAFIPSMTAGGSSDLTQSDLYMSNTAASSPGSLSASAIWIPTASPAASQGISSLWSSQAGGSSHWVGRWGGGGGGSRLVGVPEDACSPKANHRQLEMLTLTKETRHIVTLEDIHALWIVRSVTKLSSSINYRRVTPSLRGSLFLLVLLRLRGGIPKIGAKVILAHVEVRPPPAVGLVQRPLRRRQRRRLRPPTHLAIAVAATIAATEPIETLSESAKRVAPTPNVVVGVIHPLPLKATPPPPPKITGFSKCVFLSGIEINPVSGRKTWILSGTNLKQEFSKHYLRLKEGLSFYDIVLRSSSDSEHEVTHHPKRHKRSDKTKKTKDKDKGKSHSHRRHKQKAKEIVWNVKAIELFILHFDLLSAFYEWLFEIGAGVRGMMTGLLIGLPFLGRDKDDSVRRSAVSGKKILLKLEKTKEDKLAENNRNELLKFLNASYD</sequence>
<dbReference type="Pfam" id="PF01095">
    <property type="entry name" value="Pectinesterase"/>
    <property type="match status" value="1"/>
</dbReference>
<dbReference type="EMBL" id="JACGWL010000003">
    <property type="protein sequence ID" value="KAK4406702.1"/>
    <property type="molecule type" value="Genomic_DNA"/>
</dbReference>
<feature type="domain" description="Pectinesterase inhibitor" evidence="18">
    <location>
        <begin position="42"/>
        <end position="194"/>
    </location>
</feature>
<dbReference type="CDD" id="cd15798">
    <property type="entry name" value="PMEI-like_3"/>
    <property type="match status" value="1"/>
</dbReference>